<feature type="domain" description="4Fe-4S ferredoxin-type" evidence="6">
    <location>
        <begin position="288"/>
        <end position="317"/>
    </location>
</feature>
<feature type="domain" description="4Fe-4S ferredoxin-type" evidence="6">
    <location>
        <begin position="255"/>
        <end position="283"/>
    </location>
</feature>
<keyword evidence="2" id="KW-0479">Metal-binding</keyword>
<evidence type="ECO:0000313" key="7">
    <source>
        <dbReference type="EMBL" id="GHF93066.1"/>
    </source>
</evidence>
<dbReference type="Pfam" id="PF00037">
    <property type="entry name" value="Fer4"/>
    <property type="match status" value="1"/>
</dbReference>
<keyword evidence="1" id="KW-0004">4Fe-4S</keyword>
<keyword evidence="3" id="KW-0677">Repeat</keyword>
<keyword evidence="4" id="KW-0408">Iron</keyword>
<dbReference type="InterPro" id="IPR017896">
    <property type="entry name" value="4Fe4S_Fe-S-bd"/>
</dbReference>
<protein>
    <submittedName>
        <fullName evidence="7">Polyferredoxin</fullName>
    </submittedName>
</protein>
<reference evidence="8" key="1">
    <citation type="journal article" date="2019" name="Int. J. Syst. Evol. Microbiol.">
        <title>The Global Catalogue of Microorganisms (GCM) 10K type strain sequencing project: providing services to taxonomists for standard genome sequencing and annotation.</title>
        <authorList>
            <consortium name="The Broad Institute Genomics Platform"/>
            <consortium name="The Broad Institute Genome Sequencing Center for Infectious Disease"/>
            <person name="Wu L."/>
            <person name="Ma J."/>
        </authorList>
    </citation>
    <scope>NUCLEOTIDE SEQUENCE [LARGE SCALE GENOMIC DNA]</scope>
    <source>
        <strain evidence="8">CGMCC 1.18439</strain>
    </source>
</reference>
<accession>A0ABQ3K080</accession>
<keyword evidence="8" id="KW-1185">Reference proteome</keyword>
<dbReference type="PANTHER" id="PTHR43724">
    <property type="entry name" value="PYRUVATE SYNTHASE SUBUNIT PORD"/>
    <property type="match status" value="1"/>
</dbReference>
<dbReference type="Pfam" id="PF12838">
    <property type="entry name" value="Fer4_7"/>
    <property type="match status" value="1"/>
</dbReference>
<feature type="domain" description="4Fe-4S ferredoxin-type" evidence="6">
    <location>
        <begin position="52"/>
        <end position="81"/>
    </location>
</feature>
<dbReference type="RefSeq" id="WP_189641718.1">
    <property type="nucleotide sequence ID" value="NZ_BNAL01000001.1"/>
</dbReference>
<sequence>MNRWLDRLSELGTLEPRYTAQRCLRERQTVDGCDLCAQACPHEAVILGPLGNSVQIDPDRCTGCGLCVQACPSGALEYDLTGPLTSVQGQRGGPGQPETEASLTCSQSGAGGPSLTCLGRVTPALLSAAGAWDVPLTLIHGDCAACPVGAPDVPQRLHRVLSDAERLREATGRPAQVEVRAARPEDQARAQRFSRRGALGQLVSSGRRELVGLIPESPLPFVDWSEPAERTPQEWRWRKASLSPSPAPIAPVYWPAPLVDEKCMDCPVCSNVCPTEAITRTHDAAGTLHLTLDLSACTGCMACVDSCPPQAMHRQDIWRAAALDAPLLLFEKVRP</sequence>
<name>A0ABQ3K080_9DEIO</name>
<gene>
    <name evidence="7" type="ORF">GCM10017783_01180</name>
</gene>
<dbReference type="PANTHER" id="PTHR43724:SF1">
    <property type="entry name" value="PYRUVATE SYNTHASE SUBUNIT PORD"/>
    <property type="match status" value="1"/>
</dbReference>
<evidence type="ECO:0000256" key="2">
    <source>
        <dbReference type="ARBA" id="ARBA00022723"/>
    </source>
</evidence>
<comment type="caution">
    <text evidence="7">The sequence shown here is derived from an EMBL/GenBank/DDBJ whole genome shotgun (WGS) entry which is preliminary data.</text>
</comment>
<keyword evidence="5" id="KW-0411">Iron-sulfur</keyword>
<evidence type="ECO:0000259" key="6">
    <source>
        <dbReference type="PROSITE" id="PS51379"/>
    </source>
</evidence>
<dbReference type="EMBL" id="BNAL01000001">
    <property type="protein sequence ID" value="GHF93066.1"/>
    <property type="molecule type" value="Genomic_DNA"/>
</dbReference>
<evidence type="ECO:0000256" key="3">
    <source>
        <dbReference type="ARBA" id="ARBA00022737"/>
    </source>
</evidence>
<dbReference type="Proteomes" id="UP000632154">
    <property type="component" value="Unassembled WGS sequence"/>
</dbReference>
<organism evidence="7 8">
    <name type="scientific">Deinococcus piscis</name>
    <dbReference type="NCBI Taxonomy" id="394230"/>
    <lineage>
        <taxon>Bacteria</taxon>
        <taxon>Thermotogati</taxon>
        <taxon>Deinococcota</taxon>
        <taxon>Deinococci</taxon>
        <taxon>Deinococcales</taxon>
        <taxon>Deinococcaceae</taxon>
        <taxon>Deinococcus</taxon>
    </lineage>
</organism>
<dbReference type="PROSITE" id="PS00198">
    <property type="entry name" value="4FE4S_FER_1"/>
    <property type="match status" value="3"/>
</dbReference>
<dbReference type="SUPFAM" id="SSF54862">
    <property type="entry name" value="4Fe-4S ferredoxins"/>
    <property type="match status" value="1"/>
</dbReference>
<evidence type="ECO:0000256" key="5">
    <source>
        <dbReference type="ARBA" id="ARBA00023014"/>
    </source>
</evidence>
<evidence type="ECO:0000313" key="8">
    <source>
        <dbReference type="Proteomes" id="UP000632154"/>
    </source>
</evidence>
<dbReference type="PROSITE" id="PS51379">
    <property type="entry name" value="4FE4S_FER_2"/>
    <property type="match status" value="4"/>
</dbReference>
<evidence type="ECO:0000256" key="4">
    <source>
        <dbReference type="ARBA" id="ARBA00023004"/>
    </source>
</evidence>
<evidence type="ECO:0000256" key="1">
    <source>
        <dbReference type="ARBA" id="ARBA00022485"/>
    </source>
</evidence>
<feature type="domain" description="4Fe-4S ferredoxin-type" evidence="6">
    <location>
        <begin position="21"/>
        <end position="50"/>
    </location>
</feature>
<dbReference type="InterPro" id="IPR017900">
    <property type="entry name" value="4Fe4S_Fe_S_CS"/>
</dbReference>
<proteinExistence type="predicted"/>
<dbReference type="Gene3D" id="3.30.70.20">
    <property type="match status" value="2"/>
</dbReference>